<accession>A0A8J4QHE5</accession>
<dbReference type="AlphaFoldDB" id="A0A8J4QHE5"/>
<keyword evidence="8" id="KW-1185">Reference proteome</keyword>
<dbReference type="PROSITE" id="PS51477">
    <property type="entry name" value="PAH"/>
    <property type="match status" value="3"/>
</dbReference>
<dbReference type="Pfam" id="PF02671">
    <property type="entry name" value="PAH"/>
    <property type="match status" value="3"/>
</dbReference>
<keyword evidence="4 5" id="KW-0539">Nucleus</keyword>
<keyword evidence="3" id="KW-0677">Repeat</keyword>
<feature type="region of interest" description="Disordered" evidence="6">
    <location>
        <begin position="98"/>
        <end position="131"/>
    </location>
</feature>
<dbReference type="FunFam" id="1.20.1160.11:FF:000003">
    <property type="entry name" value="Paired amphipathic helix SIN3-like protein"/>
    <property type="match status" value="1"/>
</dbReference>
<evidence type="ECO:0000256" key="3">
    <source>
        <dbReference type="ARBA" id="ARBA00022737"/>
    </source>
</evidence>
<dbReference type="InterPro" id="IPR003822">
    <property type="entry name" value="PAH"/>
</dbReference>
<dbReference type="EMBL" id="JRKL02005000">
    <property type="protein sequence ID" value="KAF3951321.1"/>
    <property type="molecule type" value="Genomic_DNA"/>
</dbReference>
<comment type="caution">
    <text evidence="7">The sequence shown here is derived from an EMBL/GenBank/DDBJ whole genome shotgun (WGS) entry which is preliminary data.</text>
</comment>
<protein>
    <submittedName>
        <fullName evidence="7">Uncharacterized protein</fullName>
    </submittedName>
</protein>
<dbReference type="InterPro" id="IPR039774">
    <property type="entry name" value="Sin3-like"/>
</dbReference>
<dbReference type="OrthoDB" id="10265969at2759"/>
<name>A0A8J4QHE5_9ROSI</name>
<dbReference type="Proteomes" id="UP000737018">
    <property type="component" value="Unassembled WGS sequence"/>
</dbReference>
<evidence type="ECO:0000313" key="7">
    <source>
        <dbReference type="EMBL" id="KAF3951321.1"/>
    </source>
</evidence>
<proteinExistence type="predicted"/>
<dbReference type="PANTHER" id="PTHR12346:SF8">
    <property type="entry name" value="PAIRED AMPHIPATHIC HELIX PROTEIN SIN3-LIKE 2"/>
    <property type="match status" value="1"/>
</dbReference>
<dbReference type="GO" id="GO:0003714">
    <property type="term" value="F:transcription corepressor activity"/>
    <property type="evidence" value="ECO:0007669"/>
    <property type="project" value="InterPro"/>
</dbReference>
<dbReference type="GO" id="GO:0000785">
    <property type="term" value="C:chromatin"/>
    <property type="evidence" value="ECO:0007669"/>
    <property type="project" value="TreeGrafter"/>
</dbReference>
<sequence length="373" mass="42820">MTPHSAASAGTPPELTMNGAKTYLKEVEETFQDQKEKYEEFLKVSNDFNAQRTDTVGFISKVKDLFEGHDNLISGFNTFLQKGYGITLEDESSKKITLEDDEAAPPKKQPSGSSPGVFYGQSQVPVDGGGTPRKLTTYDALTYLEEVKETFQEQREKYEMFLKVMKDFKDQRVGTVGVIIRVKELFKGHNNLISGFDIFLPKGYEMALDNDEALPQEKTVECQEAISFVNKIKIRFQNDEHVYKSFVEIWNKYWNEHKDIVEVYNEISSLFNGHPDLLDEFRRFLLEAAYLSAEHVATVLLDAHLDLLDEFTIFLPKAASLLAHNVPYLQNSFQYFNERSSGMPTYMWKCLVLESLHLEWIHFMNLTLNALPN</sequence>
<evidence type="ECO:0000256" key="1">
    <source>
        <dbReference type="ARBA" id="ARBA00004123"/>
    </source>
</evidence>
<dbReference type="SUPFAM" id="SSF47762">
    <property type="entry name" value="PAH2 domain"/>
    <property type="match status" value="3"/>
</dbReference>
<evidence type="ECO:0000256" key="4">
    <source>
        <dbReference type="ARBA" id="ARBA00023242"/>
    </source>
</evidence>
<keyword evidence="2" id="KW-0678">Repressor</keyword>
<dbReference type="Gene3D" id="1.20.1160.11">
    <property type="entry name" value="Paired amphipathic helix"/>
    <property type="match status" value="3"/>
</dbReference>
<dbReference type="PANTHER" id="PTHR12346">
    <property type="entry name" value="SIN3B-RELATED"/>
    <property type="match status" value="1"/>
</dbReference>
<dbReference type="GO" id="GO:0000122">
    <property type="term" value="P:negative regulation of transcription by RNA polymerase II"/>
    <property type="evidence" value="ECO:0007669"/>
    <property type="project" value="TreeGrafter"/>
</dbReference>
<organism evidence="7 8">
    <name type="scientific">Castanea mollissima</name>
    <name type="common">Chinese chestnut</name>
    <dbReference type="NCBI Taxonomy" id="60419"/>
    <lineage>
        <taxon>Eukaryota</taxon>
        <taxon>Viridiplantae</taxon>
        <taxon>Streptophyta</taxon>
        <taxon>Embryophyta</taxon>
        <taxon>Tracheophyta</taxon>
        <taxon>Spermatophyta</taxon>
        <taxon>Magnoliopsida</taxon>
        <taxon>eudicotyledons</taxon>
        <taxon>Gunneridae</taxon>
        <taxon>Pentapetalae</taxon>
        <taxon>rosids</taxon>
        <taxon>fabids</taxon>
        <taxon>Fagales</taxon>
        <taxon>Fagaceae</taxon>
        <taxon>Castanea</taxon>
    </lineage>
</organism>
<dbReference type="FunFam" id="1.20.1160.11:FF:000001">
    <property type="entry name" value="Paired amphipathic helix protein Sin3"/>
    <property type="match status" value="2"/>
</dbReference>
<evidence type="ECO:0000313" key="8">
    <source>
        <dbReference type="Proteomes" id="UP000737018"/>
    </source>
</evidence>
<evidence type="ECO:0000256" key="5">
    <source>
        <dbReference type="PROSITE-ProRule" id="PRU00810"/>
    </source>
</evidence>
<comment type="subcellular location">
    <subcellularLocation>
        <location evidence="1 5">Nucleus</location>
    </subcellularLocation>
</comment>
<dbReference type="InterPro" id="IPR036600">
    <property type="entry name" value="PAH_sf"/>
</dbReference>
<reference evidence="7" key="1">
    <citation type="submission" date="2020-03" db="EMBL/GenBank/DDBJ databases">
        <title>Castanea mollissima Vanexum genome sequencing.</title>
        <authorList>
            <person name="Staton M."/>
        </authorList>
    </citation>
    <scope>NUCLEOTIDE SEQUENCE</scope>
    <source>
        <tissue evidence="7">Leaf</tissue>
    </source>
</reference>
<dbReference type="GO" id="GO:0000118">
    <property type="term" value="C:histone deacetylase complex"/>
    <property type="evidence" value="ECO:0007669"/>
    <property type="project" value="TreeGrafter"/>
</dbReference>
<evidence type="ECO:0000256" key="2">
    <source>
        <dbReference type="ARBA" id="ARBA00022491"/>
    </source>
</evidence>
<gene>
    <name evidence="7" type="ORF">CMV_023013</name>
</gene>
<evidence type="ECO:0000256" key="6">
    <source>
        <dbReference type="SAM" id="MobiDB-lite"/>
    </source>
</evidence>